<comment type="similarity">
    <text evidence="5">Belongs to the class-II pyridoxal-phosphate-dependent aminotransferase family. MalY/PatB cystathionine beta-lyase subfamily.</text>
</comment>
<dbReference type="EMBL" id="RKHL01000001">
    <property type="protein sequence ID" value="ROR81915.1"/>
    <property type="molecule type" value="Genomic_DNA"/>
</dbReference>
<dbReference type="GO" id="GO:0047804">
    <property type="term" value="F:cysteine-S-conjugate beta-lyase activity"/>
    <property type="evidence" value="ECO:0007669"/>
    <property type="project" value="UniProtKB-EC"/>
</dbReference>
<dbReference type="InterPro" id="IPR004839">
    <property type="entry name" value="Aminotransferase_I/II_large"/>
</dbReference>
<comment type="caution">
    <text evidence="7">The sequence shown here is derived from an EMBL/GenBank/DDBJ whole genome shotgun (WGS) entry which is preliminary data.</text>
</comment>
<dbReference type="Proteomes" id="UP000266915">
    <property type="component" value="Unassembled WGS sequence"/>
</dbReference>
<dbReference type="AlphaFoldDB" id="A0A3N2C333"/>
<sequence>MTEIVSADPLDVLRSRTSEKWSEYPDDVLPMFVAEMDVPLAPVIRDVLHAAIDRGDAGYVASRTRLPQAFADFAARRWGWDVDPGSVFTTADVSMGIVEILRRVISPGEGVVITSPVYPPFFDLVTEAGGVVVDAPLLGSSRAGDPAGGWRLDLDGLEAAFRNGAKAFLLCNPHNPIGRPHTVDELRSVAALAARYGVTVVSDEIHAPLTQPGERFVPYLSVSDEAAEHGYAVLSASKAWNLAGLKCAVMVTAGPGPRSVVAGMPVEVFWRTGQFGVLASVAAFEAGEPWLDGLLGLLDGNRRLLGELLGTELPEVGYRPPGAGYLAWLDCTAFGWTEPPARRILREARVALQEGAPFGPGGVGHARLNLACSPELLTEAVGRISALR</sequence>
<organism evidence="7 8">
    <name type="scientific">Plantibacter flavus</name>
    <dbReference type="NCBI Taxonomy" id="150123"/>
    <lineage>
        <taxon>Bacteria</taxon>
        <taxon>Bacillati</taxon>
        <taxon>Actinomycetota</taxon>
        <taxon>Actinomycetes</taxon>
        <taxon>Micrococcales</taxon>
        <taxon>Microbacteriaceae</taxon>
        <taxon>Plantibacter</taxon>
    </lineage>
</organism>
<dbReference type="GO" id="GO:0030170">
    <property type="term" value="F:pyridoxal phosphate binding"/>
    <property type="evidence" value="ECO:0007669"/>
    <property type="project" value="InterPro"/>
</dbReference>
<evidence type="ECO:0000256" key="4">
    <source>
        <dbReference type="ARBA" id="ARBA00023239"/>
    </source>
</evidence>
<proteinExistence type="inferred from homology"/>
<gene>
    <name evidence="7" type="ORF">EDD42_1996</name>
</gene>
<feature type="domain" description="Aminotransferase class I/classII large" evidence="6">
    <location>
        <begin position="48"/>
        <end position="384"/>
    </location>
</feature>
<name>A0A3N2C333_9MICO</name>
<dbReference type="RefSeq" id="WP_085510917.1">
    <property type="nucleotide sequence ID" value="NZ_FXAP01000001.1"/>
</dbReference>
<evidence type="ECO:0000256" key="1">
    <source>
        <dbReference type="ARBA" id="ARBA00001933"/>
    </source>
</evidence>
<dbReference type="Gene3D" id="3.40.640.10">
    <property type="entry name" value="Type I PLP-dependent aspartate aminotransferase-like (Major domain)"/>
    <property type="match status" value="1"/>
</dbReference>
<dbReference type="PANTHER" id="PTHR43525">
    <property type="entry name" value="PROTEIN MALY"/>
    <property type="match status" value="1"/>
</dbReference>
<reference evidence="7 8" key="1">
    <citation type="submission" date="2018-11" db="EMBL/GenBank/DDBJ databases">
        <title>Sequencing the genomes of 1000 actinobacteria strains.</title>
        <authorList>
            <person name="Klenk H.-P."/>
        </authorList>
    </citation>
    <scope>NUCLEOTIDE SEQUENCE [LARGE SCALE GENOMIC DNA]</scope>
    <source>
        <strain evidence="7 8">DSM 14012</strain>
    </source>
</reference>
<dbReference type="Gene3D" id="3.90.1150.10">
    <property type="entry name" value="Aspartate Aminotransferase, domain 1"/>
    <property type="match status" value="1"/>
</dbReference>
<keyword evidence="8" id="KW-1185">Reference proteome</keyword>
<evidence type="ECO:0000256" key="2">
    <source>
        <dbReference type="ARBA" id="ARBA00012224"/>
    </source>
</evidence>
<accession>A0A3N2C333</accession>
<dbReference type="CDD" id="cd00609">
    <property type="entry name" value="AAT_like"/>
    <property type="match status" value="1"/>
</dbReference>
<dbReference type="InterPro" id="IPR015421">
    <property type="entry name" value="PyrdxlP-dep_Trfase_major"/>
</dbReference>
<dbReference type="InterPro" id="IPR015422">
    <property type="entry name" value="PyrdxlP-dep_Trfase_small"/>
</dbReference>
<evidence type="ECO:0000256" key="3">
    <source>
        <dbReference type="ARBA" id="ARBA00022898"/>
    </source>
</evidence>
<evidence type="ECO:0000313" key="7">
    <source>
        <dbReference type="EMBL" id="ROR81915.1"/>
    </source>
</evidence>
<evidence type="ECO:0000313" key="8">
    <source>
        <dbReference type="Proteomes" id="UP000266915"/>
    </source>
</evidence>
<comment type="cofactor">
    <cofactor evidence="1">
        <name>pyridoxal 5'-phosphate</name>
        <dbReference type="ChEBI" id="CHEBI:597326"/>
    </cofactor>
</comment>
<dbReference type="InterPro" id="IPR051798">
    <property type="entry name" value="Class-II_PLP-Dep_Aminotrans"/>
</dbReference>
<dbReference type="EC" id="4.4.1.13" evidence="2"/>
<evidence type="ECO:0000259" key="6">
    <source>
        <dbReference type="Pfam" id="PF00155"/>
    </source>
</evidence>
<keyword evidence="3" id="KW-0663">Pyridoxal phosphate</keyword>
<dbReference type="InterPro" id="IPR015424">
    <property type="entry name" value="PyrdxlP-dep_Trfase"/>
</dbReference>
<evidence type="ECO:0000256" key="5">
    <source>
        <dbReference type="ARBA" id="ARBA00037974"/>
    </source>
</evidence>
<dbReference type="Pfam" id="PF00155">
    <property type="entry name" value="Aminotran_1_2"/>
    <property type="match status" value="1"/>
</dbReference>
<dbReference type="PANTHER" id="PTHR43525:SF2">
    <property type="entry name" value="CYSTATHIONINE BETA-LYASE-RELATED"/>
    <property type="match status" value="1"/>
</dbReference>
<dbReference type="SUPFAM" id="SSF53383">
    <property type="entry name" value="PLP-dependent transferases"/>
    <property type="match status" value="1"/>
</dbReference>
<protein>
    <recommendedName>
        <fullName evidence="2">cysteine-S-conjugate beta-lyase</fullName>
        <ecNumber evidence="2">4.4.1.13</ecNumber>
    </recommendedName>
</protein>
<keyword evidence="4 7" id="KW-0456">Lyase</keyword>